<reference evidence="3" key="1">
    <citation type="submission" date="2019-07" db="EMBL/GenBank/DDBJ databases">
        <title>Shewanella sp. YLB-08 draft genomic sequence.</title>
        <authorList>
            <person name="Yu L."/>
        </authorList>
    </citation>
    <scope>NUCLEOTIDE SEQUENCE [LARGE SCALE GENOMIC DNA]</scope>
    <source>
        <strain evidence="3">JCM 20706</strain>
    </source>
</reference>
<dbReference type="RefSeq" id="WP_143562632.1">
    <property type="nucleotide sequence ID" value="NZ_BMPL01000001.1"/>
</dbReference>
<protein>
    <submittedName>
        <fullName evidence="2">Uncharacterized protein</fullName>
    </submittedName>
</protein>
<gene>
    <name evidence="2" type="ORF">FN961_00720</name>
</gene>
<evidence type="ECO:0000313" key="2">
    <source>
        <dbReference type="EMBL" id="TRY16187.1"/>
    </source>
</evidence>
<accession>A0A553JUP8</accession>
<feature type="compositionally biased region" description="Basic and acidic residues" evidence="1">
    <location>
        <begin position="109"/>
        <end position="120"/>
    </location>
</feature>
<name>A0A553JUP8_SHEHA</name>
<evidence type="ECO:0000256" key="1">
    <source>
        <dbReference type="SAM" id="MobiDB-lite"/>
    </source>
</evidence>
<feature type="region of interest" description="Disordered" evidence="1">
    <location>
        <begin position="93"/>
        <end position="143"/>
    </location>
</feature>
<dbReference type="Proteomes" id="UP000318126">
    <property type="component" value="Unassembled WGS sequence"/>
</dbReference>
<proteinExistence type="predicted"/>
<organism evidence="2 3">
    <name type="scientific">Shewanella hanedai</name>
    <name type="common">Alteromonas hanedai</name>
    <dbReference type="NCBI Taxonomy" id="25"/>
    <lineage>
        <taxon>Bacteria</taxon>
        <taxon>Pseudomonadati</taxon>
        <taxon>Pseudomonadota</taxon>
        <taxon>Gammaproteobacteria</taxon>
        <taxon>Alteromonadales</taxon>
        <taxon>Shewanellaceae</taxon>
        <taxon>Shewanella</taxon>
    </lineage>
</organism>
<dbReference type="AlphaFoldDB" id="A0A553JUP8"/>
<dbReference type="OrthoDB" id="6269534at2"/>
<sequence length="143" mass="16204">MYNTAKTPIWYGELRTARGNAIVIYDKQFPEASAGRIYLYNAQRDSIIEYAEEIVRNNLHDLDSASVKKAEETYGTAWSCARSKFMSKHEGWVEANSSTPRPLVKNKPMKKETDKEKVTDDLDSGSESLDREFADGWSGGLEE</sequence>
<keyword evidence="3" id="KW-1185">Reference proteome</keyword>
<dbReference type="EMBL" id="VKGK01000001">
    <property type="protein sequence ID" value="TRY16187.1"/>
    <property type="molecule type" value="Genomic_DNA"/>
</dbReference>
<evidence type="ECO:0000313" key="3">
    <source>
        <dbReference type="Proteomes" id="UP000318126"/>
    </source>
</evidence>
<comment type="caution">
    <text evidence="2">The sequence shown here is derived from an EMBL/GenBank/DDBJ whole genome shotgun (WGS) entry which is preliminary data.</text>
</comment>